<accession>A0A9N7NGF2</accession>
<dbReference type="EMBL" id="CACSLK010027813">
    <property type="protein sequence ID" value="CAA0830163.1"/>
    <property type="molecule type" value="Genomic_DNA"/>
</dbReference>
<name>A0A9N7NGF2_STRHE</name>
<dbReference type="Proteomes" id="UP001153555">
    <property type="component" value="Unassembled WGS sequence"/>
</dbReference>
<dbReference type="PANTHER" id="PTHR38146">
    <property type="entry name" value="30S RIBOSOMAL PROTEIN S12, CHLOROPLASTIC"/>
    <property type="match status" value="1"/>
</dbReference>
<comment type="caution">
    <text evidence="1">The sequence shown here is derived from an EMBL/GenBank/DDBJ whole genome shotgun (WGS) entry which is preliminary data.</text>
</comment>
<dbReference type="PANTHER" id="PTHR38146:SF8">
    <property type="entry name" value="TIFY DOMAIN-CONTAINING PROTEIN"/>
    <property type="match status" value="1"/>
</dbReference>
<dbReference type="AlphaFoldDB" id="A0A9N7NGF2"/>
<proteinExistence type="predicted"/>
<gene>
    <name evidence="1" type="ORF">SHERM_25623</name>
</gene>
<reference evidence="1" key="1">
    <citation type="submission" date="2019-12" db="EMBL/GenBank/DDBJ databases">
        <authorList>
            <person name="Scholes J."/>
        </authorList>
    </citation>
    <scope>NUCLEOTIDE SEQUENCE</scope>
</reference>
<protein>
    <submittedName>
        <fullName evidence="1">Uncharacterized protein</fullName>
    </submittedName>
</protein>
<organism evidence="1 2">
    <name type="scientific">Striga hermonthica</name>
    <name type="common">Purple witchweed</name>
    <name type="synonym">Buchnera hermonthica</name>
    <dbReference type="NCBI Taxonomy" id="68872"/>
    <lineage>
        <taxon>Eukaryota</taxon>
        <taxon>Viridiplantae</taxon>
        <taxon>Streptophyta</taxon>
        <taxon>Embryophyta</taxon>
        <taxon>Tracheophyta</taxon>
        <taxon>Spermatophyta</taxon>
        <taxon>Magnoliopsida</taxon>
        <taxon>eudicotyledons</taxon>
        <taxon>Gunneridae</taxon>
        <taxon>Pentapetalae</taxon>
        <taxon>asterids</taxon>
        <taxon>lamiids</taxon>
        <taxon>Lamiales</taxon>
        <taxon>Orobanchaceae</taxon>
        <taxon>Buchnereae</taxon>
        <taxon>Striga</taxon>
    </lineage>
</organism>
<keyword evidence="2" id="KW-1185">Reference proteome</keyword>
<sequence>MLGQATKEAEVGGLGLSCIVDSPLLALKSTPQTHQMDKKPGLIGDLTVDLKSHLQTLYAQSFRITLASSHDLWAFYLHAALLRQAFAHCGKVSGYNRLVGLATTALPY</sequence>
<evidence type="ECO:0000313" key="2">
    <source>
        <dbReference type="Proteomes" id="UP001153555"/>
    </source>
</evidence>
<evidence type="ECO:0000313" key="1">
    <source>
        <dbReference type="EMBL" id="CAA0830163.1"/>
    </source>
</evidence>
<dbReference type="OrthoDB" id="1721053at2759"/>